<keyword evidence="1" id="KW-1133">Transmembrane helix</keyword>
<dbReference type="PANTHER" id="PTHR47113">
    <property type="entry name" value="LD09343P"/>
    <property type="match status" value="1"/>
</dbReference>
<proteinExistence type="predicted"/>
<reference evidence="2" key="2">
    <citation type="journal article" date="2015" name="Gigascience">
        <title>Reconstructing a comprehensive transcriptome assembly of a white-pupal translocated strain of the pest fruit fly Bactrocera cucurbitae.</title>
        <authorList>
            <person name="Sim S.B."/>
            <person name="Calla B."/>
            <person name="Hall B."/>
            <person name="DeRego T."/>
            <person name="Geib S.M."/>
        </authorList>
    </citation>
    <scope>NUCLEOTIDE SEQUENCE</scope>
</reference>
<reference evidence="2" key="1">
    <citation type="submission" date="2014-11" db="EMBL/GenBank/DDBJ databases">
        <authorList>
            <person name="Geib S."/>
        </authorList>
    </citation>
    <scope>NUCLEOTIDE SEQUENCE</scope>
</reference>
<dbReference type="SUPFAM" id="SSF56059">
    <property type="entry name" value="Glutathione synthetase ATP-binding domain-like"/>
    <property type="match status" value="1"/>
</dbReference>
<organism evidence="2">
    <name type="scientific">Zeugodacus cucurbitae</name>
    <name type="common">Melon fruit fly</name>
    <name type="synonym">Bactrocera cucurbitae</name>
    <dbReference type="NCBI Taxonomy" id="28588"/>
    <lineage>
        <taxon>Eukaryota</taxon>
        <taxon>Metazoa</taxon>
        <taxon>Ecdysozoa</taxon>
        <taxon>Arthropoda</taxon>
        <taxon>Hexapoda</taxon>
        <taxon>Insecta</taxon>
        <taxon>Pterygota</taxon>
        <taxon>Neoptera</taxon>
        <taxon>Endopterygota</taxon>
        <taxon>Diptera</taxon>
        <taxon>Brachycera</taxon>
        <taxon>Muscomorpha</taxon>
        <taxon>Tephritoidea</taxon>
        <taxon>Tephritidae</taxon>
        <taxon>Zeugodacus</taxon>
        <taxon>Zeugodacus</taxon>
    </lineage>
</organism>
<dbReference type="PROSITE" id="PS51221">
    <property type="entry name" value="TTL"/>
    <property type="match status" value="1"/>
</dbReference>
<dbReference type="CTD" id="41300"/>
<name>A0A0A1XMK9_ZEUCU</name>
<dbReference type="OrthoDB" id="202825at2759"/>
<feature type="transmembrane region" description="Helical" evidence="1">
    <location>
        <begin position="20"/>
        <end position="43"/>
    </location>
</feature>
<gene>
    <name evidence="2" type="primary">Ttll6_1</name>
    <name evidence="2" type="ORF">g.54448</name>
</gene>
<accession>A0A0A1XMK9</accession>
<dbReference type="InterPro" id="IPR053317">
    <property type="entry name" value="Tubulin_polyglutamylase"/>
</dbReference>
<evidence type="ECO:0000256" key="1">
    <source>
        <dbReference type="SAM" id="Phobius"/>
    </source>
</evidence>
<dbReference type="Pfam" id="PF03133">
    <property type="entry name" value="TTL"/>
    <property type="match status" value="1"/>
</dbReference>
<keyword evidence="1" id="KW-0812">Transmembrane</keyword>
<dbReference type="PANTHER" id="PTHR47113:SF1">
    <property type="entry name" value="LD09343P"/>
    <property type="match status" value="1"/>
</dbReference>
<dbReference type="GeneID" id="105220389"/>
<evidence type="ECO:0000313" key="2">
    <source>
        <dbReference type="EMBL" id="JAD12110.1"/>
    </source>
</evidence>
<dbReference type="InterPro" id="IPR004344">
    <property type="entry name" value="TTL/TTLL_fam"/>
</dbReference>
<dbReference type="AlphaFoldDB" id="A0A0A1XMK9"/>
<dbReference type="EMBL" id="GBXI01002182">
    <property type="protein sequence ID" value="JAD12110.1"/>
    <property type="molecule type" value="Transcribed_RNA"/>
</dbReference>
<dbReference type="RefSeq" id="XP_011195128.1">
    <property type="nucleotide sequence ID" value="XM_011196826.3"/>
</dbReference>
<keyword evidence="1" id="KW-0472">Membrane</keyword>
<dbReference type="Gene3D" id="3.30.470.20">
    <property type="entry name" value="ATP-grasp fold, B domain"/>
    <property type="match status" value="1"/>
</dbReference>
<sequence>MDQENVDVKSCVETKTIKNVPIWMLLTFLSVTVATAVLLEIGVSDYKLWKTEKINVSASINTSLNNYHKFAVYPTIKSSDIHLHHVLEILGQMGYKQTAINEDDWDFLWAHEYPFNKMGTRMRNILPYQTVNHFPGIGFITSKVDLSTASLPFMPKAFRLPEQKDEFLQYARDNPDSIFVEKDNQHRSIKIRPPKAINLNASNSFVQEYVQNPFLVDGHKFDIGVYIVLTSIEPLIIYMYTGDVLFRYCPDKYYPFDDTNVNQYVVGNDYLPTWEVSSLRKYFESFRGGMRSSFDAYVRDQSLDPSVIWLQVEEIVRLTILSKIKNIAIAMQPFKNGKYFELLRFDLIVDEKFRVHLMEVNMSPNLSSVHFKPNALLYQQILYNVLNLVGVGSPIRTDKRFFDEEETITSDKNVAVNLNDCAKYTCYKSCNKPECDLCLSCLKASEVNILRKAHYEHLHKMEMKRIFPKTIADPDRLNIQEETENLSIRNAWLTRWFHQKCKDDRSWC</sequence>
<protein>
    <submittedName>
        <fullName evidence="2">Tubulin polyglutamylase TTLL6</fullName>
    </submittedName>
</protein>